<evidence type="ECO:0000256" key="1">
    <source>
        <dbReference type="SAM" id="Coils"/>
    </source>
</evidence>
<organism evidence="2 3">
    <name type="scientific">Fomitopsis schrenkii</name>
    <name type="common">Brown rot fungus</name>
    <dbReference type="NCBI Taxonomy" id="2126942"/>
    <lineage>
        <taxon>Eukaryota</taxon>
        <taxon>Fungi</taxon>
        <taxon>Dikarya</taxon>
        <taxon>Basidiomycota</taxon>
        <taxon>Agaricomycotina</taxon>
        <taxon>Agaricomycetes</taxon>
        <taxon>Polyporales</taxon>
        <taxon>Fomitopsis</taxon>
    </lineage>
</organism>
<dbReference type="InParanoid" id="S8FUC1"/>
<proteinExistence type="predicted"/>
<accession>S8FUC1</accession>
<dbReference type="eggNOG" id="ENOG502S75S">
    <property type="taxonomic scope" value="Eukaryota"/>
</dbReference>
<keyword evidence="3" id="KW-1185">Reference proteome</keyword>
<evidence type="ECO:0000313" key="3">
    <source>
        <dbReference type="Proteomes" id="UP000015241"/>
    </source>
</evidence>
<name>S8FUC1_FOMSC</name>
<evidence type="ECO:0000313" key="2">
    <source>
        <dbReference type="EMBL" id="EPT04756.1"/>
    </source>
</evidence>
<dbReference type="Proteomes" id="UP000015241">
    <property type="component" value="Unassembled WGS sequence"/>
</dbReference>
<dbReference type="EMBL" id="KE504125">
    <property type="protein sequence ID" value="EPT04756.1"/>
    <property type="molecule type" value="Genomic_DNA"/>
</dbReference>
<gene>
    <name evidence="2" type="ORF">FOMPIDRAFT_1045447</name>
</gene>
<reference evidence="2 3" key="1">
    <citation type="journal article" date="2012" name="Science">
        <title>The Paleozoic origin of enzymatic lignin decomposition reconstructed from 31 fungal genomes.</title>
        <authorList>
            <person name="Floudas D."/>
            <person name="Binder M."/>
            <person name="Riley R."/>
            <person name="Barry K."/>
            <person name="Blanchette R.A."/>
            <person name="Henrissat B."/>
            <person name="Martinez A.T."/>
            <person name="Otillar R."/>
            <person name="Spatafora J.W."/>
            <person name="Yadav J.S."/>
            <person name="Aerts A."/>
            <person name="Benoit I."/>
            <person name="Boyd A."/>
            <person name="Carlson A."/>
            <person name="Copeland A."/>
            <person name="Coutinho P.M."/>
            <person name="de Vries R.P."/>
            <person name="Ferreira P."/>
            <person name="Findley K."/>
            <person name="Foster B."/>
            <person name="Gaskell J."/>
            <person name="Glotzer D."/>
            <person name="Gorecki P."/>
            <person name="Heitman J."/>
            <person name="Hesse C."/>
            <person name="Hori C."/>
            <person name="Igarashi K."/>
            <person name="Jurgens J.A."/>
            <person name="Kallen N."/>
            <person name="Kersten P."/>
            <person name="Kohler A."/>
            <person name="Kuees U."/>
            <person name="Kumar T.K.A."/>
            <person name="Kuo A."/>
            <person name="LaButti K."/>
            <person name="Larrondo L.F."/>
            <person name="Lindquist E."/>
            <person name="Ling A."/>
            <person name="Lombard V."/>
            <person name="Lucas S."/>
            <person name="Lundell T."/>
            <person name="Martin R."/>
            <person name="McLaughlin D.J."/>
            <person name="Morgenstern I."/>
            <person name="Morin E."/>
            <person name="Murat C."/>
            <person name="Nagy L.G."/>
            <person name="Nolan M."/>
            <person name="Ohm R.A."/>
            <person name="Patyshakuliyeva A."/>
            <person name="Rokas A."/>
            <person name="Ruiz-Duenas F.J."/>
            <person name="Sabat G."/>
            <person name="Salamov A."/>
            <person name="Samejima M."/>
            <person name="Schmutz J."/>
            <person name="Slot J.C."/>
            <person name="St John F."/>
            <person name="Stenlid J."/>
            <person name="Sun H."/>
            <person name="Sun S."/>
            <person name="Syed K."/>
            <person name="Tsang A."/>
            <person name="Wiebenga A."/>
            <person name="Young D."/>
            <person name="Pisabarro A."/>
            <person name="Eastwood D.C."/>
            <person name="Martin F."/>
            <person name="Cullen D."/>
            <person name="Grigoriev I.V."/>
            <person name="Hibbett D.S."/>
        </authorList>
    </citation>
    <scope>NUCLEOTIDE SEQUENCE</scope>
    <source>
        <strain evidence="3">FP-58527</strain>
    </source>
</reference>
<dbReference type="AlphaFoldDB" id="S8FUC1"/>
<feature type="coiled-coil region" evidence="1">
    <location>
        <begin position="153"/>
        <end position="180"/>
    </location>
</feature>
<keyword evidence="1" id="KW-0175">Coiled coil</keyword>
<protein>
    <submittedName>
        <fullName evidence="2">Uncharacterized protein</fullName>
    </submittedName>
</protein>
<dbReference type="OrthoDB" id="3254917at2759"/>
<sequence length="297" mass="32612">MTSNTTTSQIILRSEAETVLTVDLAIRAANGAKQIDVAFELAVGAAVNIVDKLSGHEPFAPELLRIQVTYRLYVWATDTLTLAIANYGEEFDGKIVKLCADKTLSVEQRRDKINQFIKEAEAIHTTAKSIMTNLTILKDDFTAVFLRFCAWVAKELEDLVKSIRRTLEQVERDVERIHRAAAAAIFGGTFADTASDSYLAAASPDPDTYTGELAREDNVGDAVTGINALGKLWQAVTNDAQEIELWLKDGADDAVGPSDYMKRSLEEAAHIYADMAVPLRAYAKTLAETKIPRLEGK</sequence>
<dbReference type="HOGENOM" id="CLU_937014_0_0_1"/>